<accession>A0A4Y2T8Z1</accession>
<reference evidence="4 5" key="1">
    <citation type="journal article" date="2019" name="Sci. Rep.">
        <title>Orb-weaving spider Araneus ventricosus genome elucidates the spidroin gene catalogue.</title>
        <authorList>
            <person name="Kono N."/>
            <person name="Nakamura H."/>
            <person name="Ohtoshi R."/>
            <person name="Moran D.A.P."/>
            <person name="Shinohara A."/>
            <person name="Yoshida Y."/>
            <person name="Fujiwara M."/>
            <person name="Mori M."/>
            <person name="Tomita M."/>
            <person name="Arakawa K."/>
        </authorList>
    </citation>
    <scope>NUCLEOTIDE SEQUENCE [LARGE SCALE GENOMIC DNA]</scope>
</reference>
<dbReference type="Proteomes" id="UP000499080">
    <property type="component" value="Unassembled WGS sequence"/>
</dbReference>
<gene>
    <name evidence="1" type="ORF">AVEN_127360_1</name>
    <name evidence="2" type="ORF">AVEN_129980_1</name>
    <name evidence="4" type="ORF">AVEN_134173_1</name>
    <name evidence="3" type="ORF">AVEN_70222_1</name>
</gene>
<evidence type="ECO:0000313" key="5">
    <source>
        <dbReference type="Proteomes" id="UP000499080"/>
    </source>
</evidence>
<evidence type="ECO:0000313" key="4">
    <source>
        <dbReference type="EMBL" id="GBN95946.1"/>
    </source>
</evidence>
<name>A0A4Y2T8Z1_ARAVE</name>
<dbReference type="AlphaFoldDB" id="A0A4Y2T8Z1"/>
<evidence type="ECO:0000313" key="1">
    <source>
        <dbReference type="EMBL" id="GBN95695.1"/>
    </source>
</evidence>
<evidence type="ECO:0000313" key="3">
    <source>
        <dbReference type="EMBL" id="GBN95942.1"/>
    </source>
</evidence>
<keyword evidence="5" id="KW-1185">Reference proteome</keyword>
<comment type="caution">
    <text evidence="4">The sequence shown here is derived from an EMBL/GenBank/DDBJ whole genome shotgun (WGS) entry which is preliminary data.</text>
</comment>
<dbReference type="EMBL" id="BGPR01026335">
    <property type="protein sequence ID" value="GBN95946.1"/>
    <property type="molecule type" value="Genomic_DNA"/>
</dbReference>
<dbReference type="EMBL" id="BGPR01026178">
    <property type="protein sequence ID" value="GBN95696.1"/>
    <property type="molecule type" value="Genomic_DNA"/>
</dbReference>
<dbReference type="EMBL" id="BGPR01026333">
    <property type="protein sequence ID" value="GBN95942.1"/>
    <property type="molecule type" value="Genomic_DNA"/>
</dbReference>
<dbReference type="EMBL" id="BGPR01026177">
    <property type="protein sequence ID" value="GBN95695.1"/>
    <property type="molecule type" value="Genomic_DNA"/>
</dbReference>
<organism evidence="4 5">
    <name type="scientific">Araneus ventricosus</name>
    <name type="common">Orbweaver spider</name>
    <name type="synonym">Epeira ventricosa</name>
    <dbReference type="NCBI Taxonomy" id="182803"/>
    <lineage>
        <taxon>Eukaryota</taxon>
        <taxon>Metazoa</taxon>
        <taxon>Ecdysozoa</taxon>
        <taxon>Arthropoda</taxon>
        <taxon>Chelicerata</taxon>
        <taxon>Arachnida</taxon>
        <taxon>Araneae</taxon>
        <taxon>Araneomorphae</taxon>
        <taxon>Entelegynae</taxon>
        <taxon>Araneoidea</taxon>
        <taxon>Araneidae</taxon>
        <taxon>Araneus</taxon>
    </lineage>
</organism>
<proteinExistence type="predicted"/>
<sequence length="85" mass="9754">MTRGKMKLWVAFGDHSPPPDKSRRCNLSATPHKGWTEGFLSWSLEERREIETGIRSSIRIQISRIEIDEYWKSGLGPRFCTCTGA</sequence>
<evidence type="ECO:0000313" key="2">
    <source>
        <dbReference type="EMBL" id="GBN95696.1"/>
    </source>
</evidence>
<protein>
    <submittedName>
        <fullName evidence="4">Uncharacterized protein</fullName>
    </submittedName>
</protein>